<dbReference type="InterPro" id="IPR009057">
    <property type="entry name" value="Homeodomain-like_sf"/>
</dbReference>
<sequence>MPQVKKQAVADAILAAATDLFRKQGYTQTSMAEIARAANTSTSNLYVYFFSKLDILLAIYEPWLQNSLDRLELELADIADPRARLEHLLLTLWRDMPRANDGFAINFIQALSTSAANERCDPALLRWATKRVAGMLRAALPPERMHAATPDQLASFVMMAFDGFNLNHNLRGVAVSAEMSVNTMVTLLLGQTAPPRAAGSSVSA</sequence>
<proteinExistence type="predicted"/>
<evidence type="ECO:0000256" key="4">
    <source>
        <dbReference type="PROSITE-ProRule" id="PRU00335"/>
    </source>
</evidence>
<keyword evidence="2 4" id="KW-0238">DNA-binding</keyword>
<feature type="DNA-binding region" description="H-T-H motif" evidence="4">
    <location>
        <begin position="30"/>
        <end position="49"/>
    </location>
</feature>
<organism evidence="6 7">
    <name type="scientific">Amorphus orientalis</name>
    <dbReference type="NCBI Taxonomy" id="649198"/>
    <lineage>
        <taxon>Bacteria</taxon>
        <taxon>Pseudomonadati</taxon>
        <taxon>Pseudomonadota</taxon>
        <taxon>Alphaproteobacteria</taxon>
        <taxon>Hyphomicrobiales</taxon>
        <taxon>Amorphaceae</taxon>
        <taxon>Amorphus</taxon>
    </lineage>
</organism>
<dbReference type="PRINTS" id="PR00455">
    <property type="entry name" value="HTHTETR"/>
</dbReference>
<keyword evidence="7" id="KW-1185">Reference proteome</keyword>
<name>A0AAE3VRW6_9HYPH</name>
<dbReference type="AlphaFoldDB" id="A0AAE3VRW6"/>
<dbReference type="PROSITE" id="PS50977">
    <property type="entry name" value="HTH_TETR_2"/>
    <property type="match status" value="1"/>
</dbReference>
<evidence type="ECO:0000256" key="2">
    <source>
        <dbReference type="ARBA" id="ARBA00023125"/>
    </source>
</evidence>
<accession>A0AAE3VRW6</accession>
<evidence type="ECO:0000313" key="7">
    <source>
        <dbReference type="Proteomes" id="UP001229244"/>
    </source>
</evidence>
<dbReference type="EMBL" id="JAUSUL010000004">
    <property type="protein sequence ID" value="MDQ0317047.1"/>
    <property type="molecule type" value="Genomic_DNA"/>
</dbReference>
<dbReference type="InterPro" id="IPR050109">
    <property type="entry name" value="HTH-type_TetR-like_transc_reg"/>
</dbReference>
<dbReference type="Pfam" id="PF00440">
    <property type="entry name" value="TetR_N"/>
    <property type="match status" value="1"/>
</dbReference>
<evidence type="ECO:0000313" key="6">
    <source>
        <dbReference type="EMBL" id="MDQ0317047.1"/>
    </source>
</evidence>
<comment type="caution">
    <text evidence="6">The sequence shown here is derived from an EMBL/GenBank/DDBJ whole genome shotgun (WGS) entry which is preliminary data.</text>
</comment>
<reference evidence="6" key="1">
    <citation type="submission" date="2023-07" db="EMBL/GenBank/DDBJ databases">
        <title>Genomic Encyclopedia of Type Strains, Phase IV (KMG-IV): sequencing the most valuable type-strain genomes for metagenomic binning, comparative biology and taxonomic classification.</title>
        <authorList>
            <person name="Goeker M."/>
        </authorList>
    </citation>
    <scope>NUCLEOTIDE SEQUENCE</scope>
    <source>
        <strain evidence="6">DSM 21202</strain>
    </source>
</reference>
<dbReference type="PANTHER" id="PTHR30055">
    <property type="entry name" value="HTH-TYPE TRANSCRIPTIONAL REGULATOR RUTR"/>
    <property type="match status" value="1"/>
</dbReference>
<dbReference type="Proteomes" id="UP001229244">
    <property type="component" value="Unassembled WGS sequence"/>
</dbReference>
<feature type="domain" description="HTH tetR-type" evidence="5">
    <location>
        <begin position="7"/>
        <end position="67"/>
    </location>
</feature>
<gene>
    <name evidence="6" type="ORF">J2S73_003524</name>
</gene>
<dbReference type="GO" id="GO:0000976">
    <property type="term" value="F:transcription cis-regulatory region binding"/>
    <property type="evidence" value="ECO:0007669"/>
    <property type="project" value="TreeGrafter"/>
</dbReference>
<keyword evidence="3" id="KW-0804">Transcription</keyword>
<dbReference type="SUPFAM" id="SSF46689">
    <property type="entry name" value="Homeodomain-like"/>
    <property type="match status" value="1"/>
</dbReference>
<keyword evidence="1" id="KW-0805">Transcription regulation</keyword>
<dbReference type="GO" id="GO:0003700">
    <property type="term" value="F:DNA-binding transcription factor activity"/>
    <property type="evidence" value="ECO:0007669"/>
    <property type="project" value="TreeGrafter"/>
</dbReference>
<evidence type="ECO:0000256" key="3">
    <source>
        <dbReference type="ARBA" id="ARBA00023163"/>
    </source>
</evidence>
<dbReference type="RefSeq" id="WP_306886942.1">
    <property type="nucleotide sequence ID" value="NZ_JAUSUL010000004.1"/>
</dbReference>
<dbReference type="InterPro" id="IPR001647">
    <property type="entry name" value="HTH_TetR"/>
</dbReference>
<dbReference type="Gene3D" id="1.10.357.10">
    <property type="entry name" value="Tetracycline Repressor, domain 2"/>
    <property type="match status" value="1"/>
</dbReference>
<dbReference type="PANTHER" id="PTHR30055:SF234">
    <property type="entry name" value="HTH-TYPE TRANSCRIPTIONAL REGULATOR BETI"/>
    <property type="match status" value="1"/>
</dbReference>
<protein>
    <submittedName>
        <fullName evidence="6">AcrR family transcriptional regulator</fullName>
    </submittedName>
</protein>
<evidence type="ECO:0000256" key="1">
    <source>
        <dbReference type="ARBA" id="ARBA00023015"/>
    </source>
</evidence>
<evidence type="ECO:0000259" key="5">
    <source>
        <dbReference type="PROSITE" id="PS50977"/>
    </source>
</evidence>